<evidence type="ECO:0008006" key="3">
    <source>
        <dbReference type="Google" id="ProtNLM"/>
    </source>
</evidence>
<evidence type="ECO:0000313" key="1">
    <source>
        <dbReference type="EMBL" id="GGX52033.1"/>
    </source>
</evidence>
<accession>A0ABQ2Y3R6</accession>
<protein>
    <recommendedName>
        <fullName evidence="3">Restriction endonuclease NotI</fullName>
    </recommendedName>
</protein>
<proteinExistence type="predicted"/>
<evidence type="ECO:0000313" key="2">
    <source>
        <dbReference type="Proteomes" id="UP000653343"/>
    </source>
</evidence>
<dbReference type="Proteomes" id="UP000653343">
    <property type="component" value="Unassembled WGS sequence"/>
</dbReference>
<organism evidence="1 2">
    <name type="scientific">Undibacterium squillarum</name>
    <dbReference type="NCBI Taxonomy" id="1131567"/>
    <lineage>
        <taxon>Bacteria</taxon>
        <taxon>Pseudomonadati</taxon>
        <taxon>Pseudomonadota</taxon>
        <taxon>Betaproteobacteria</taxon>
        <taxon>Burkholderiales</taxon>
        <taxon>Oxalobacteraceae</taxon>
        <taxon>Undibacterium</taxon>
    </lineage>
</organism>
<dbReference type="EMBL" id="BMYU01000011">
    <property type="protein sequence ID" value="GGX52033.1"/>
    <property type="molecule type" value="Genomic_DNA"/>
</dbReference>
<dbReference type="RefSeq" id="WP_189358553.1">
    <property type="nucleotide sequence ID" value="NZ_BMYU01000011.1"/>
</dbReference>
<comment type="caution">
    <text evidence="1">The sequence shown here is derived from an EMBL/GenBank/DDBJ whole genome shotgun (WGS) entry which is preliminary data.</text>
</comment>
<gene>
    <name evidence="1" type="ORF">GCM10010946_33320</name>
</gene>
<keyword evidence="2" id="KW-1185">Reference proteome</keyword>
<reference evidence="2" key="1">
    <citation type="journal article" date="2019" name="Int. J. Syst. Evol. Microbiol.">
        <title>The Global Catalogue of Microorganisms (GCM) 10K type strain sequencing project: providing services to taxonomists for standard genome sequencing and annotation.</title>
        <authorList>
            <consortium name="The Broad Institute Genomics Platform"/>
            <consortium name="The Broad Institute Genome Sequencing Center for Infectious Disease"/>
            <person name="Wu L."/>
            <person name="Ma J."/>
        </authorList>
    </citation>
    <scope>NUCLEOTIDE SEQUENCE [LARGE SCALE GENOMIC DNA]</scope>
    <source>
        <strain evidence="2">KCTC 23917</strain>
    </source>
</reference>
<name>A0ABQ2Y3R6_9BURK</name>
<sequence length="367" mass="40842">MPKFYEVYGNDVYDNSPKVVSERASAYCPFTDSTCDGGGNRHQTKIRLDNSPLRDKFDSDLSSVIPGICSIEYGNDVWIVCPRRLLGFKSRPEEISVNKSLKLHEKEALLAAGLPQNVELGVWSEVYLQYGDDEASINYHFDFIISKIERDITFSKAIALHDIAAVSDIEEIQKSAKTGKYISGKFDPNKNIKYFPNLNEPFIIEVMTASTSGSDTAAGTDIASSFTSAILGNIHNCPGINKRQVWGRMATQLFAKSALAEFWGGKTIWLVQDQLLKNIELTTKLSIESSSQSEHKSGKVNFLSMKYSQGKKGENALTLSSYVEKNSGIKLDGSDECTDILLPKIYPEKRELLKAVLRRELSAIIKL</sequence>